<evidence type="ECO:0000313" key="3">
    <source>
        <dbReference type="EMBL" id="MCC9020464.1"/>
    </source>
</evidence>
<sequence>MSNNSKLFVPMYMEALALSKDKKDCVDLSPQLQQYTQSILGNVLQPNIKKEVTLKRGIHLHWTLPKALKHSFVDEGGEAKFPFAPNRWIVARIRTDKGLENMDCRLWIVRSDEKNAVKGRDAELNWITIHKDKLDLSNLGKTFEWSSAYDDAISESILTGVGAANPYFSSFYLSSKNVFGFHDDMEDIDSDCTLTYVVTGWYNNPADDPISPPDFDGEAKTNEQTGKERELDWFKQQWKYDGNEYPESCLLHSSIHSIQWNTELKSGVPDGEVQVYAGNTAVESLSAQIIKSNEIEKTGIEELLNALQYQFLEDNTNEPGLKAIQTEIHKRGFSPKNRSSFWEITRVEADDSQLESKNDSPYFPENNAISKELNELNEVQINSNKIKEEIISLQQEHYFLWYKQASKTVNGYDVADFDYNASREPILNQLVSRKIEIELLTTEVEQRVAALNTHKELSGKNAAFILRQKLEDRFWEPNDPVLLLCGSGIGNTEKPVFQSSDKEINCRVASQLLSKLYIKVPYNETTIPVTIFSSKITIPKVDELGSAKIPFKEIKTLVCETLLLDHSLSLDFALEAYKEAQLGEGKDKTSPAIKAFGKEVVKIQLKPQYEDNEKAHESFAITLWQQAWTPLFMVWDAVYTPDDSDIKNLDLVEYTDKWELQEGLYFNKHSTGANGQGVSISGISPFSNSVFANLKRTIPDSLVNKYGNLNLLAQSLSGLNKTLLMQRTDIQLPPFKYVSDEDYKFATEYLIDRDELNIIGDDGYKVGCNPGNIYGTDLNLFNPLRSGSLDIKNLSIVDVFGQVKKVITDKATNNPEIACAVMLKANQKDQGTTIPLPPRIVQPSRLKFSWLNAKDNLVYQDTGKIDNPIFGWLVPNYLDKNILIYDGEGNEVVVLQIASDVTKDEGLSLLKRPFPGGNVIPDLEDNLPLKKLLDALDSGSKVSGLMDLAYKIGLNALGSNAVQQNTSALLYGQPLALARCAIGLEVLGLPYYNQRWDRSGKEDIGFIDTVKFPLSIGDYSMEKDGLVGYFRDDDSDAFYMTTNAPDFNFSDIPFFRKNASLKMTLHQDPLKVSLLLNPSMGTHLSTGILPTKFIELFHSNSSRVLSQLNISFRVAPFIAEQVAPGIPIPTSISSNWKWTHKSDVMTWKNNEDLPEGKSKQISGFKKQQVYEGWLRLSNLKTNN</sequence>
<proteinExistence type="predicted"/>
<evidence type="ECO:0000256" key="2">
    <source>
        <dbReference type="SAM" id="MobiDB-lite"/>
    </source>
</evidence>
<dbReference type="Proteomes" id="UP001430700">
    <property type="component" value="Unassembled WGS sequence"/>
</dbReference>
<organism evidence="3 4">
    <name type="scientific">Flavobacterium lipolyticum</name>
    <dbReference type="NCBI Taxonomy" id="2893754"/>
    <lineage>
        <taxon>Bacteria</taxon>
        <taxon>Pseudomonadati</taxon>
        <taxon>Bacteroidota</taxon>
        <taxon>Flavobacteriia</taxon>
        <taxon>Flavobacteriales</taxon>
        <taxon>Flavobacteriaceae</taxon>
        <taxon>Flavobacterium</taxon>
    </lineage>
</organism>
<accession>A0ABS8M6Y5</accession>
<gene>
    <name evidence="3" type="ORF">LNQ34_22085</name>
</gene>
<keyword evidence="4" id="KW-1185">Reference proteome</keyword>
<reference evidence="3" key="1">
    <citation type="submission" date="2021-11" db="EMBL/GenBank/DDBJ databases">
        <title>Description of novel Flavobacterium species.</title>
        <authorList>
            <person name="Saticioglu I.B."/>
            <person name="Ay H."/>
            <person name="Altun S."/>
            <person name="Duman M."/>
        </authorList>
    </citation>
    <scope>NUCLEOTIDE SEQUENCE</scope>
    <source>
        <strain evidence="3">F-126</strain>
    </source>
</reference>
<keyword evidence="1" id="KW-0175">Coiled coil</keyword>
<name>A0ABS8M6Y5_9FLAO</name>
<evidence type="ECO:0000313" key="4">
    <source>
        <dbReference type="Proteomes" id="UP001430700"/>
    </source>
</evidence>
<dbReference type="EMBL" id="JAJJMN010000002">
    <property type="protein sequence ID" value="MCC9020464.1"/>
    <property type="molecule type" value="Genomic_DNA"/>
</dbReference>
<feature type="coiled-coil region" evidence="1">
    <location>
        <begin position="369"/>
        <end position="396"/>
    </location>
</feature>
<evidence type="ECO:0000256" key="1">
    <source>
        <dbReference type="SAM" id="Coils"/>
    </source>
</evidence>
<feature type="compositionally biased region" description="Basic and acidic residues" evidence="2">
    <location>
        <begin position="217"/>
        <end position="227"/>
    </location>
</feature>
<dbReference type="RefSeq" id="WP_230001285.1">
    <property type="nucleotide sequence ID" value="NZ_JAJJMN010000002.1"/>
</dbReference>
<comment type="caution">
    <text evidence="3">The sequence shown here is derived from an EMBL/GenBank/DDBJ whole genome shotgun (WGS) entry which is preliminary data.</text>
</comment>
<feature type="region of interest" description="Disordered" evidence="2">
    <location>
        <begin position="207"/>
        <end position="227"/>
    </location>
</feature>
<protein>
    <submittedName>
        <fullName evidence="3">Uncharacterized protein</fullName>
    </submittedName>
</protein>